<dbReference type="InterPro" id="IPR006969">
    <property type="entry name" value="Stig-like"/>
</dbReference>
<accession>A0A7C2K180</accession>
<gene>
    <name evidence="2" type="ORF">ENQ76_10470</name>
</gene>
<dbReference type="EMBL" id="DSOK01000295">
    <property type="protein sequence ID" value="HEN15878.1"/>
    <property type="molecule type" value="Genomic_DNA"/>
</dbReference>
<sequence length="54" mass="5517">MCSECFPGTTRCGDVCVYLLEDPNNCGACGVVCPAGTSCVYGACQDNVPPPSDP</sequence>
<evidence type="ECO:0000256" key="1">
    <source>
        <dbReference type="ARBA" id="ARBA00022729"/>
    </source>
</evidence>
<protein>
    <submittedName>
        <fullName evidence="2">Uncharacterized protein</fullName>
    </submittedName>
</protein>
<dbReference type="Pfam" id="PF04885">
    <property type="entry name" value="Stig1"/>
    <property type="match status" value="1"/>
</dbReference>
<proteinExistence type="predicted"/>
<evidence type="ECO:0000313" key="2">
    <source>
        <dbReference type="EMBL" id="HEN15878.1"/>
    </source>
</evidence>
<comment type="caution">
    <text evidence="2">The sequence shown here is derived from an EMBL/GenBank/DDBJ whole genome shotgun (WGS) entry which is preliminary data.</text>
</comment>
<reference evidence="2" key="1">
    <citation type="journal article" date="2020" name="mSystems">
        <title>Genome- and Community-Level Interaction Insights into Carbon Utilization and Element Cycling Functions of Hydrothermarchaeota in Hydrothermal Sediment.</title>
        <authorList>
            <person name="Zhou Z."/>
            <person name="Liu Y."/>
            <person name="Xu W."/>
            <person name="Pan J."/>
            <person name="Luo Z.H."/>
            <person name="Li M."/>
        </authorList>
    </citation>
    <scope>NUCLEOTIDE SEQUENCE [LARGE SCALE GENOMIC DNA]</scope>
    <source>
        <strain evidence="2">SpSt-339</strain>
    </source>
</reference>
<organism evidence="2">
    <name type="scientific">Schlesneria paludicola</name>
    <dbReference type="NCBI Taxonomy" id="360056"/>
    <lineage>
        <taxon>Bacteria</taxon>
        <taxon>Pseudomonadati</taxon>
        <taxon>Planctomycetota</taxon>
        <taxon>Planctomycetia</taxon>
        <taxon>Planctomycetales</taxon>
        <taxon>Planctomycetaceae</taxon>
        <taxon>Schlesneria</taxon>
    </lineage>
</organism>
<dbReference type="AlphaFoldDB" id="A0A7C2K180"/>
<name>A0A7C2K180_9PLAN</name>
<keyword evidence="1" id="KW-0732">Signal</keyword>